<dbReference type="OrthoDB" id="600557at2759"/>
<dbReference type="Proteomes" id="UP000657918">
    <property type="component" value="Unassembled WGS sequence"/>
</dbReference>
<name>A0A835JZX9_9ROSI</name>
<accession>A0A835JZX9</accession>
<dbReference type="EMBL" id="JADGMS010000006">
    <property type="protein sequence ID" value="KAF9680550.1"/>
    <property type="molecule type" value="Genomic_DNA"/>
</dbReference>
<evidence type="ECO:0000256" key="1">
    <source>
        <dbReference type="SAM" id="Phobius"/>
    </source>
</evidence>
<keyword evidence="1" id="KW-0472">Membrane</keyword>
<keyword evidence="1" id="KW-1133">Transmembrane helix</keyword>
<protein>
    <submittedName>
        <fullName evidence="2">Uncharacterized protein</fullName>
    </submittedName>
</protein>
<evidence type="ECO:0000313" key="2">
    <source>
        <dbReference type="EMBL" id="KAF9680550.1"/>
    </source>
</evidence>
<organism evidence="2 3">
    <name type="scientific">Salix dunnii</name>
    <dbReference type="NCBI Taxonomy" id="1413687"/>
    <lineage>
        <taxon>Eukaryota</taxon>
        <taxon>Viridiplantae</taxon>
        <taxon>Streptophyta</taxon>
        <taxon>Embryophyta</taxon>
        <taxon>Tracheophyta</taxon>
        <taxon>Spermatophyta</taxon>
        <taxon>Magnoliopsida</taxon>
        <taxon>eudicotyledons</taxon>
        <taxon>Gunneridae</taxon>
        <taxon>Pentapetalae</taxon>
        <taxon>rosids</taxon>
        <taxon>fabids</taxon>
        <taxon>Malpighiales</taxon>
        <taxon>Salicaceae</taxon>
        <taxon>Saliceae</taxon>
        <taxon>Salix</taxon>
    </lineage>
</organism>
<proteinExistence type="predicted"/>
<sequence length="157" mass="17877">MKKMQELGVKDTSRFVRLSKIHLKKYSQPGFCALLFRLGGNGQYCVSMKIGFEPKAPSTALVRVWRLDLFVLWMLIRIDDYTSIMVVDAAGHGVCQVRKMPLMSFGISDCFTVDGIKYLLVQSFLIKNVSLLSIHIIFMMLQHANLTYHVFDKPAQA</sequence>
<keyword evidence="3" id="KW-1185">Reference proteome</keyword>
<keyword evidence="1" id="KW-0812">Transmembrane</keyword>
<evidence type="ECO:0000313" key="3">
    <source>
        <dbReference type="Proteomes" id="UP000657918"/>
    </source>
</evidence>
<comment type="caution">
    <text evidence="2">The sequence shown here is derived from an EMBL/GenBank/DDBJ whole genome shotgun (WGS) entry which is preliminary data.</text>
</comment>
<feature type="transmembrane region" description="Helical" evidence="1">
    <location>
        <begin position="124"/>
        <end position="144"/>
    </location>
</feature>
<dbReference type="AlphaFoldDB" id="A0A835JZX9"/>
<reference evidence="2 3" key="1">
    <citation type="submission" date="2020-10" db="EMBL/GenBank/DDBJ databases">
        <title>Plant Genome Project.</title>
        <authorList>
            <person name="Zhang R.-G."/>
        </authorList>
    </citation>
    <scope>NUCLEOTIDE SEQUENCE [LARGE SCALE GENOMIC DNA]</scope>
    <source>
        <strain evidence="2">FAFU-HL-1</strain>
        <tissue evidence="2">Leaf</tissue>
    </source>
</reference>
<gene>
    <name evidence="2" type="ORF">SADUNF_Sadunf06G0133000</name>
</gene>